<feature type="domain" description="CSD" evidence="6">
    <location>
        <begin position="252"/>
        <end position="320"/>
    </location>
</feature>
<dbReference type="AlphaFoldDB" id="A0A0M4F141"/>
<keyword evidence="2" id="KW-0963">Cytoplasm</keyword>
<keyword evidence="3" id="KW-0677">Repeat</keyword>
<dbReference type="InterPro" id="IPR012340">
    <property type="entry name" value="NA-bd_OB-fold"/>
</dbReference>
<dbReference type="InterPro" id="IPR019844">
    <property type="entry name" value="CSD_CS"/>
</dbReference>
<feature type="domain" description="CSD" evidence="6">
    <location>
        <begin position="740"/>
        <end position="805"/>
    </location>
</feature>
<dbReference type="Gene3D" id="2.40.50.140">
    <property type="entry name" value="Nucleic acid-binding proteins"/>
    <property type="match status" value="6"/>
</dbReference>
<evidence type="ECO:0000256" key="5">
    <source>
        <dbReference type="ARBA" id="ARBA00044751"/>
    </source>
</evidence>
<organism evidence="7 8">
    <name type="scientific">Drosophila busckii</name>
    <name type="common">Fruit fly</name>
    <dbReference type="NCBI Taxonomy" id="30019"/>
    <lineage>
        <taxon>Eukaryota</taxon>
        <taxon>Metazoa</taxon>
        <taxon>Ecdysozoa</taxon>
        <taxon>Arthropoda</taxon>
        <taxon>Hexapoda</taxon>
        <taxon>Insecta</taxon>
        <taxon>Pterygota</taxon>
        <taxon>Neoptera</taxon>
        <taxon>Endopterygota</taxon>
        <taxon>Diptera</taxon>
        <taxon>Brachycera</taxon>
        <taxon>Muscomorpha</taxon>
        <taxon>Ephydroidea</taxon>
        <taxon>Drosophilidae</taxon>
        <taxon>Drosophila</taxon>
    </lineage>
</organism>
<feature type="domain" description="CSD" evidence="6">
    <location>
        <begin position="424"/>
        <end position="492"/>
    </location>
</feature>
<gene>
    <name evidence="7" type="ORF">Dbus_chr3Lg1736</name>
</gene>
<dbReference type="PANTHER" id="PTHR12913:SF1">
    <property type="entry name" value="COLD SHOCK DOMAIN-CONTAINING PROTEIN E1"/>
    <property type="match status" value="1"/>
</dbReference>
<evidence type="ECO:0000259" key="6">
    <source>
        <dbReference type="PROSITE" id="PS51857"/>
    </source>
</evidence>
<dbReference type="FunFam" id="2.40.50.140:FF:000260">
    <property type="entry name" value="Uncharacterized protein, isoform A"/>
    <property type="match status" value="1"/>
</dbReference>
<evidence type="ECO:0000256" key="2">
    <source>
        <dbReference type="ARBA" id="ARBA00022490"/>
    </source>
</evidence>
<protein>
    <submittedName>
        <fullName evidence="7">Unr</fullName>
    </submittedName>
</protein>
<dbReference type="STRING" id="30019.A0A0M4F141"/>
<dbReference type="CDD" id="cd04458">
    <property type="entry name" value="CSP_CDS"/>
    <property type="match status" value="4"/>
</dbReference>
<dbReference type="EMBL" id="CP012525">
    <property type="protein sequence ID" value="ALC44570.1"/>
    <property type="molecule type" value="Genomic_DNA"/>
</dbReference>
<dbReference type="PROSITE" id="PS51857">
    <property type="entry name" value="CSD_2"/>
    <property type="match status" value="5"/>
</dbReference>
<dbReference type="GO" id="GO:0003723">
    <property type="term" value="F:RNA binding"/>
    <property type="evidence" value="ECO:0007669"/>
    <property type="project" value="UniProtKB-KW"/>
</dbReference>
<dbReference type="FunFam" id="2.40.50.140:FF:000055">
    <property type="entry name" value="Cold shock domain containing E1, RNA-binding"/>
    <property type="match status" value="1"/>
</dbReference>
<dbReference type="FunFam" id="2.40.50.140:FF:000226">
    <property type="entry name" value="Uncharacterized protein, isoform A"/>
    <property type="match status" value="1"/>
</dbReference>
<dbReference type="InterPro" id="IPR002059">
    <property type="entry name" value="CSP_DNA-bd"/>
</dbReference>
<comment type="similarity">
    <text evidence="5">Belongs to the UNR family.</text>
</comment>
<dbReference type="SMR" id="A0A0M4F141"/>
<evidence type="ECO:0000256" key="3">
    <source>
        <dbReference type="ARBA" id="ARBA00022737"/>
    </source>
</evidence>
<evidence type="ECO:0000313" key="8">
    <source>
        <dbReference type="Proteomes" id="UP000494163"/>
    </source>
</evidence>
<evidence type="ECO:0000256" key="1">
    <source>
        <dbReference type="ARBA" id="ARBA00004496"/>
    </source>
</evidence>
<keyword evidence="4" id="KW-0694">RNA-binding</keyword>
<evidence type="ECO:0000256" key="4">
    <source>
        <dbReference type="ARBA" id="ARBA00022884"/>
    </source>
</evidence>
<proteinExistence type="inferred from homology"/>
<accession>A0A0M4F141</accession>
<reference evidence="7 8" key="1">
    <citation type="submission" date="2015-08" db="EMBL/GenBank/DDBJ databases">
        <title>Ancestral chromatin configuration constrains chromatin evolution on differentiating sex chromosomes in Drosophila.</title>
        <authorList>
            <person name="Zhou Q."/>
            <person name="Bachtrog D."/>
        </authorList>
    </citation>
    <scope>NUCLEOTIDE SEQUENCE [LARGE SCALE GENOMIC DNA]</scope>
    <source>
        <tissue evidence="7">Whole larvae</tissue>
    </source>
</reference>
<dbReference type="InterPro" id="IPR011129">
    <property type="entry name" value="CSD"/>
</dbReference>
<dbReference type="InterPro" id="IPR056400">
    <property type="entry name" value="CSDE1"/>
</dbReference>
<evidence type="ECO:0000313" key="7">
    <source>
        <dbReference type="EMBL" id="ALC44570.1"/>
    </source>
</evidence>
<name>A0A0M4F141_DROBS</name>
<comment type="subcellular location">
    <subcellularLocation>
        <location evidence="1">Cytoplasm</location>
    </subcellularLocation>
</comment>
<dbReference type="SUPFAM" id="SSF50249">
    <property type="entry name" value="Nucleic acid-binding proteins"/>
    <property type="match status" value="5"/>
</dbReference>
<dbReference type="Pfam" id="PF23456">
    <property type="entry name" value="CSDE1"/>
    <property type="match status" value="2"/>
</dbReference>
<feature type="domain" description="CSD" evidence="6">
    <location>
        <begin position="93"/>
        <end position="157"/>
    </location>
</feature>
<sequence length="861" mass="96284">MNTQSKGYRTGEAYEIAEIYDMTCFDMTAIRNLNIPTTFPTIGTFTLDSATLGLQPPLTPTVLNNSVGSSSIYGSQSSNSSAAASADPSQTTRETGIIEKLLHSYGFIQCCERQARLFFHFSQFSGNIDHLKIGDPVEFEMTYDRRTGKPIASQVSKIAPEVVLSEERVTGTVTTELRTDSANNVLSSSETTGRISYENRGECFFLPYTKDDVEGNVNLRAGDKVSFQIATNQRGNLGACHIRLENPAQPVKYRGVVCSMKESFGFIERADVVKEIFFHFSEAEGNVELRPGDDVEFTIQTRSSTSVPPQGREYACNITRLPPGSVIFEDVDSTIYKGQVLKSLDRNNAVRQNNDPLPGRIRYRAADYSEVEVPFGDKDQKGDFTLRHGDWVQFLLATDRRDQLQRATSIALLDETFKVSGEKREQGTIASLKEGFGFLRCVERQARLFFHFTEVLDTSREIEVNDEVEFTVIQEPGLAYNNSRLQAIRIQHLPANSVQFETLMASAIEGCVTREAPKSPIKSQDRVEGGVITYEHGDAKKTIMYFLKDCEKPPRIGERVRFDIYMLENNNHASAEPTGQLYRGFIAVIKENFGFIETISHDEEVFFHFSNYQGNPNWLELGQEVEYTLAPNGNTSVSGNCLPAENVRTLPKNSIPQPALLENVHNGVVARPLRCINPEQQEYAGLIEIQDELRTTCISQHEFGITSLVNKRDLLQKGDLVRFRIDESGRAAEVNAVRLKKRATVDSIKGQFGFLNFEVEDGKKLFFHMSEVQGSTVALHPGDTVEFSVVTNQRNGKSSACNVLKINDRPDRLISRLKLNGDDGVPRLILMRAPKGPQGKGFSVLARHPRIPGKQLARILF</sequence>
<dbReference type="Proteomes" id="UP000494163">
    <property type="component" value="Chromosome 3L"/>
</dbReference>
<dbReference type="GO" id="GO:1905172">
    <property type="term" value="F:RISC complex binding"/>
    <property type="evidence" value="ECO:0007669"/>
    <property type="project" value="UniProtKB-ARBA"/>
</dbReference>
<dbReference type="PROSITE" id="PS00352">
    <property type="entry name" value="CSD_1"/>
    <property type="match status" value="3"/>
</dbReference>
<feature type="domain" description="CSD" evidence="6">
    <location>
        <begin position="581"/>
        <end position="649"/>
    </location>
</feature>
<keyword evidence="8" id="KW-1185">Reference proteome</keyword>
<dbReference type="GO" id="GO:0005737">
    <property type="term" value="C:cytoplasm"/>
    <property type="evidence" value="ECO:0007669"/>
    <property type="project" value="UniProtKB-SubCell"/>
</dbReference>
<dbReference type="Pfam" id="PF00313">
    <property type="entry name" value="CSD"/>
    <property type="match status" value="5"/>
</dbReference>
<dbReference type="PANTHER" id="PTHR12913">
    <property type="entry name" value="UNR PROTEIN N-RAS UPSTREAM GENE PROTEIN"/>
    <property type="match status" value="1"/>
</dbReference>
<dbReference type="OrthoDB" id="74319at2759"/>
<dbReference type="SMART" id="SM00357">
    <property type="entry name" value="CSP"/>
    <property type="match status" value="5"/>
</dbReference>
<dbReference type="OMA" id="NLGACHV"/>